<dbReference type="EMBL" id="BEZZ01002175">
    <property type="protein sequence ID" value="GCC21331.1"/>
    <property type="molecule type" value="Genomic_DNA"/>
</dbReference>
<evidence type="ECO:0000313" key="3">
    <source>
        <dbReference type="EMBL" id="GCC21331.1"/>
    </source>
</evidence>
<organism evidence="3 4">
    <name type="scientific">Chiloscyllium punctatum</name>
    <name type="common">Brownbanded bambooshark</name>
    <name type="synonym">Hemiscyllium punctatum</name>
    <dbReference type="NCBI Taxonomy" id="137246"/>
    <lineage>
        <taxon>Eukaryota</taxon>
        <taxon>Metazoa</taxon>
        <taxon>Chordata</taxon>
        <taxon>Craniata</taxon>
        <taxon>Vertebrata</taxon>
        <taxon>Chondrichthyes</taxon>
        <taxon>Elasmobranchii</taxon>
        <taxon>Galeomorphii</taxon>
        <taxon>Galeoidea</taxon>
        <taxon>Orectolobiformes</taxon>
        <taxon>Hemiscylliidae</taxon>
        <taxon>Chiloscyllium</taxon>
    </lineage>
</organism>
<evidence type="ECO:0000313" key="4">
    <source>
        <dbReference type="Proteomes" id="UP000287033"/>
    </source>
</evidence>
<protein>
    <recommendedName>
        <fullName evidence="5">Dynein heavy chain region D6 P-loop domain-containing protein</fullName>
    </recommendedName>
</protein>
<sequence>MSFTISSTTLFTGNISLEKSKRAKPCPWLPDQGWEDIIRLAEAFPEKFGTLPDDLQMHQTDWQVWYDLDAPEQADFPLQYKNTLNDFQKLLLLRCFRVDRVYRAVMDYITITMGEKFVQPPVISFEAIFEQSTPNSPIVFILSPGSDPASDLLKLAERSGFGTSRLKFLAMGQGQEKVALQLLETAVARGQWLMLQNCHLLVKWLKELEKALELIHKPHPDFRLWLTTDPIQDFPIGILQNSLKVVTEPPNGLKLNMRATYFKISHEALNSCLHTAYKSLIYVLAFFHAVVQERRKYGKIGGTVCMFQALAGEVGMSSELDEVARALFNGHIPAIWRRLAPDTLKSLGNWMIHFKRRFDQYLSWIDEGEPDVIWLSGLHIPESYLTALVQATCRKNSWPLDRSTLYTQVTKYQTSDDVMERAGQGGDQLLLFEF</sequence>
<evidence type="ECO:0000259" key="1">
    <source>
        <dbReference type="Pfam" id="PF03028"/>
    </source>
</evidence>
<dbReference type="AlphaFoldDB" id="A0A401RT93"/>
<feature type="domain" description="Dynein heavy chain region D6 P-loop" evidence="1">
    <location>
        <begin position="134"/>
        <end position="246"/>
    </location>
</feature>
<proteinExistence type="predicted"/>
<dbReference type="InterPro" id="IPR004273">
    <property type="entry name" value="Dynein_heavy_D6_P-loop"/>
</dbReference>
<dbReference type="GO" id="GO:0051959">
    <property type="term" value="F:dynein light intermediate chain binding"/>
    <property type="evidence" value="ECO:0007669"/>
    <property type="project" value="InterPro"/>
</dbReference>
<dbReference type="GO" id="GO:0008569">
    <property type="term" value="F:minus-end-directed microtubule motor activity"/>
    <property type="evidence" value="ECO:0007669"/>
    <property type="project" value="InterPro"/>
</dbReference>
<dbReference type="Pfam" id="PF03028">
    <property type="entry name" value="Dynein_heavy"/>
    <property type="match status" value="1"/>
</dbReference>
<dbReference type="Gene3D" id="1.20.1270.280">
    <property type="match status" value="1"/>
</dbReference>
<keyword evidence="4" id="KW-1185">Reference proteome</keyword>
<dbReference type="Proteomes" id="UP000287033">
    <property type="component" value="Unassembled WGS sequence"/>
</dbReference>
<dbReference type="Gene3D" id="3.40.50.300">
    <property type="entry name" value="P-loop containing nucleotide triphosphate hydrolases"/>
    <property type="match status" value="1"/>
</dbReference>
<dbReference type="PANTHER" id="PTHR22878">
    <property type="entry name" value="DYNEIN HEAVY CHAIN 6, AXONEMAL-LIKE-RELATED"/>
    <property type="match status" value="1"/>
</dbReference>
<dbReference type="STRING" id="137246.A0A401RT93"/>
<dbReference type="PANTHER" id="PTHR22878:SF63">
    <property type="entry name" value="DYNEIN AXONEMAL HEAVY CHAIN 10"/>
    <property type="match status" value="1"/>
</dbReference>
<evidence type="ECO:0000259" key="2">
    <source>
        <dbReference type="Pfam" id="PF18199"/>
    </source>
</evidence>
<name>A0A401RT93_CHIPU</name>
<gene>
    <name evidence="3" type="ORF">chiPu_0019800</name>
</gene>
<reference evidence="3 4" key="1">
    <citation type="journal article" date="2018" name="Nat. Ecol. Evol.">
        <title>Shark genomes provide insights into elasmobranch evolution and the origin of vertebrates.</title>
        <authorList>
            <person name="Hara Y"/>
            <person name="Yamaguchi K"/>
            <person name="Onimaru K"/>
            <person name="Kadota M"/>
            <person name="Koyanagi M"/>
            <person name="Keeley SD"/>
            <person name="Tatsumi K"/>
            <person name="Tanaka K"/>
            <person name="Motone F"/>
            <person name="Kageyama Y"/>
            <person name="Nozu R"/>
            <person name="Adachi N"/>
            <person name="Nishimura O"/>
            <person name="Nakagawa R"/>
            <person name="Tanegashima C"/>
            <person name="Kiyatake I"/>
            <person name="Matsumoto R"/>
            <person name="Murakumo K"/>
            <person name="Nishida K"/>
            <person name="Terakita A"/>
            <person name="Kuratani S"/>
            <person name="Sato K"/>
            <person name="Hyodo S Kuraku.S."/>
        </authorList>
    </citation>
    <scope>NUCLEOTIDE SEQUENCE [LARGE SCALE GENOMIC DNA]</scope>
</reference>
<dbReference type="InterPro" id="IPR026983">
    <property type="entry name" value="DHC"/>
</dbReference>
<dbReference type="InterPro" id="IPR027417">
    <property type="entry name" value="P-loop_NTPase"/>
</dbReference>
<dbReference type="InterPro" id="IPR041228">
    <property type="entry name" value="Dynein_C"/>
</dbReference>
<evidence type="ECO:0008006" key="5">
    <source>
        <dbReference type="Google" id="ProtNLM"/>
    </source>
</evidence>
<dbReference type="Pfam" id="PF18199">
    <property type="entry name" value="Dynein_C"/>
    <property type="match status" value="1"/>
</dbReference>
<dbReference type="GO" id="GO:0030286">
    <property type="term" value="C:dynein complex"/>
    <property type="evidence" value="ECO:0007669"/>
    <property type="project" value="InterPro"/>
</dbReference>
<accession>A0A401RT93</accession>
<feature type="domain" description="Dynein heavy chain C-terminal" evidence="2">
    <location>
        <begin position="308"/>
        <end position="422"/>
    </location>
</feature>
<dbReference type="OrthoDB" id="447173at2759"/>
<dbReference type="GO" id="GO:0007018">
    <property type="term" value="P:microtubule-based movement"/>
    <property type="evidence" value="ECO:0007669"/>
    <property type="project" value="InterPro"/>
</dbReference>
<dbReference type="Gene3D" id="3.10.490.20">
    <property type="match status" value="1"/>
</dbReference>
<comment type="caution">
    <text evidence="3">The sequence shown here is derived from an EMBL/GenBank/DDBJ whole genome shotgun (WGS) entry which is preliminary data.</text>
</comment>
<dbReference type="GO" id="GO:0045505">
    <property type="term" value="F:dynein intermediate chain binding"/>
    <property type="evidence" value="ECO:0007669"/>
    <property type="project" value="InterPro"/>
</dbReference>
<dbReference type="FunFam" id="3.40.50.300:FF:000153">
    <property type="entry name" value="Dynein axonemal heavy chain 1"/>
    <property type="match status" value="1"/>
</dbReference>
<dbReference type="InterPro" id="IPR043160">
    <property type="entry name" value="Dynein_C_barrel"/>
</dbReference>